<organism evidence="1 2">
    <name type="scientific">Hermanssonia centrifuga</name>
    <dbReference type="NCBI Taxonomy" id="98765"/>
    <lineage>
        <taxon>Eukaryota</taxon>
        <taxon>Fungi</taxon>
        <taxon>Dikarya</taxon>
        <taxon>Basidiomycota</taxon>
        <taxon>Agaricomycotina</taxon>
        <taxon>Agaricomycetes</taxon>
        <taxon>Polyporales</taxon>
        <taxon>Meruliaceae</taxon>
        <taxon>Hermanssonia</taxon>
    </lineage>
</organism>
<accession>A0A2R6NHH3</accession>
<comment type="caution">
    <text evidence="1">The sequence shown here is derived from an EMBL/GenBank/DDBJ whole genome shotgun (WGS) entry which is preliminary data.</text>
</comment>
<evidence type="ECO:0000313" key="2">
    <source>
        <dbReference type="Proteomes" id="UP000186601"/>
    </source>
</evidence>
<keyword evidence="2" id="KW-1185">Reference proteome</keyword>
<dbReference type="EMBL" id="MLYV02001247">
    <property type="protein sequence ID" value="PSR71698.1"/>
    <property type="molecule type" value="Genomic_DNA"/>
</dbReference>
<protein>
    <submittedName>
        <fullName evidence="1">Uncharacterized protein</fullName>
    </submittedName>
</protein>
<proteinExistence type="predicted"/>
<gene>
    <name evidence="1" type="ORF">PHLCEN_2v12402</name>
</gene>
<sequence length="94" mass="10416">MSDYIPPQKSGLPAVLAGAGSADNRDEAEFGALFTDADNVKFCDRCRISCDKKTPFTKFKNLNPKTSRELPILDVCPKCAEYTHSKSTTVRTRE</sequence>
<name>A0A2R6NHH3_9APHY</name>
<evidence type="ECO:0000313" key="1">
    <source>
        <dbReference type="EMBL" id="PSR71698.1"/>
    </source>
</evidence>
<reference evidence="1 2" key="1">
    <citation type="submission" date="2018-02" db="EMBL/GenBank/DDBJ databases">
        <title>Genome sequence of the basidiomycete white-rot fungus Phlebia centrifuga.</title>
        <authorList>
            <person name="Granchi Z."/>
            <person name="Peng M."/>
            <person name="de Vries R.P."/>
            <person name="Hilden K."/>
            <person name="Makela M.R."/>
            <person name="Grigoriev I."/>
            <person name="Riley R."/>
        </authorList>
    </citation>
    <scope>NUCLEOTIDE SEQUENCE [LARGE SCALE GENOMIC DNA]</scope>
    <source>
        <strain evidence="1 2">FBCC195</strain>
    </source>
</reference>
<dbReference type="AlphaFoldDB" id="A0A2R6NHH3"/>
<dbReference type="Proteomes" id="UP000186601">
    <property type="component" value="Unassembled WGS sequence"/>
</dbReference>